<feature type="domain" description="S1 motif" evidence="6">
    <location>
        <begin position="39"/>
        <end position="108"/>
    </location>
</feature>
<name>A0ABT4LG44_9PROT</name>
<keyword evidence="3" id="KW-0378">Hydrolase</keyword>
<dbReference type="SMART" id="SM00316">
    <property type="entry name" value="S1"/>
    <property type="match status" value="1"/>
</dbReference>
<dbReference type="PANTHER" id="PTHR30001">
    <property type="entry name" value="RIBONUCLEASE"/>
    <property type="match status" value="1"/>
</dbReference>
<keyword evidence="2" id="KW-0479">Metal-binding</keyword>
<evidence type="ECO:0000256" key="2">
    <source>
        <dbReference type="ARBA" id="ARBA00022723"/>
    </source>
</evidence>
<accession>A0ABT4LG44</accession>
<evidence type="ECO:0000256" key="3">
    <source>
        <dbReference type="ARBA" id="ARBA00022801"/>
    </source>
</evidence>
<dbReference type="Gene3D" id="2.40.50.140">
    <property type="entry name" value="Nucleic acid-binding proteins"/>
    <property type="match status" value="1"/>
</dbReference>
<reference evidence="7" key="1">
    <citation type="submission" date="2022-12" db="EMBL/GenBank/DDBJ databases">
        <title>Bacterial isolates from different developmental stages of Nematostella vectensis.</title>
        <authorList>
            <person name="Fraune S."/>
        </authorList>
    </citation>
    <scope>NUCLEOTIDE SEQUENCE</scope>
    <source>
        <strain evidence="7">G21630-S1</strain>
    </source>
</reference>
<evidence type="ECO:0000313" key="8">
    <source>
        <dbReference type="Proteomes" id="UP001069802"/>
    </source>
</evidence>
<dbReference type="InterPro" id="IPR019307">
    <property type="entry name" value="RNA-bd_AU-1/RNase_E/G"/>
</dbReference>
<keyword evidence="5" id="KW-0694">RNA-binding</keyword>
<dbReference type="EMBL" id="JAPWGY010000001">
    <property type="protein sequence ID" value="MCZ4280067.1"/>
    <property type="molecule type" value="Genomic_DNA"/>
</dbReference>
<keyword evidence="4" id="KW-0460">Magnesium</keyword>
<evidence type="ECO:0000259" key="6">
    <source>
        <dbReference type="PROSITE" id="PS50126"/>
    </source>
</evidence>
<dbReference type="SUPFAM" id="SSF50249">
    <property type="entry name" value="Nucleic acid-binding proteins"/>
    <property type="match status" value="1"/>
</dbReference>
<comment type="cofactor">
    <cofactor evidence="1">
        <name>Mg(2+)</name>
        <dbReference type="ChEBI" id="CHEBI:18420"/>
    </cofactor>
</comment>
<keyword evidence="8" id="KW-1185">Reference proteome</keyword>
<proteinExistence type="predicted"/>
<dbReference type="Pfam" id="PF10150">
    <property type="entry name" value="RNase_E_G"/>
    <property type="match status" value="1"/>
</dbReference>
<dbReference type="CDD" id="cd04453">
    <property type="entry name" value="S1_RNase_E"/>
    <property type="match status" value="1"/>
</dbReference>
<dbReference type="Proteomes" id="UP001069802">
    <property type="component" value="Unassembled WGS sequence"/>
</dbReference>
<evidence type="ECO:0000256" key="1">
    <source>
        <dbReference type="ARBA" id="ARBA00001946"/>
    </source>
</evidence>
<comment type="caution">
    <text evidence="7">The sequence shown here is derived from an EMBL/GenBank/DDBJ whole genome shotgun (WGS) entry which is preliminary data.</text>
</comment>
<evidence type="ECO:0000313" key="7">
    <source>
        <dbReference type="EMBL" id="MCZ4280067.1"/>
    </source>
</evidence>
<protein>
    <submittedName>
        <fullName evidence="7">Ribonuclease E/G</fullName>
    </submittedName>
</protein>
<dbReference type="RefSeq" id="WP_269422258.1">
    <property type="nucleotide sequence ID" value="NZ_JAPWGY010000001.1"/>
</dbReference>
<evidence type="ECO:0000256" key="5">
    <source>
        <dbReference type="ARBA" id="ARBA00022884"/>
    </source>
</evidence>
<gene>
    <name evidence="7" type="ORF">O4H49_04715</name>
</gene>
<dbReference type="PANTHER" id="PTHR30001:SF0">
    <property type="entry name" value="RIBONUCLEASE G"/>
    <property type="match status" value="1"/>
</dbReference>
<sequence length="410" mass="44818">MSALICIDYLPGLLRAARLEDDRLEDILILRDDRPVYVGNKYDGRLVSLDRGLDAAFVDIGLSQPGFLPMGEVARSLKAEKGLSEGDYLRVEVTREGADGKGVRLRARGDAVPSGKKVSLVQACDPLADWLRRQEVLPEEILVTDAGVLRRLRLLFADPEAGFPVDEITNCDLSLQADKPNLFEAMGLEEALENLLQVDVPLSSGGSLIIEQGRSLTAVDVNKGSMQHNGGNEMLHLLLCQEASVEIARQLRLRNIAGRILIDFPHLKAPESRKKLQACLKGELKRDPVGHKLFPLYLSGLQELTRKRAGRSLQELLLRPVGIGGLGHEPDASAVAYAALRRLWCSCVRGGQKGHGEISGASRGPELVVAADVAEILEKSAARSYVEDRIGWKIRIESHPAQVEGFTVNI</sequence>
<evidence type="ECO:0000256" key="4">
    <source>
        <dbReference type="ARBA" id="ARBA00022842"/>
    </source>
</evidence>
<dbReference type="PROSITE" id="PS50126">
    <property type="entry name" value="S1"/>
    <property type="match status" value="1"/>
</dbReference>
<dbReference type="InterPro" id="IPR004659">
    <property type="entry name" value="RNase_E/G"/>
</dbReference>
<dbReference type="InterPro" id="IPR012340">
    <property type="entry name" value="NA-bd_OB-fold"/>
</dbReference>
<organism evidence="7 8">
    <name type="scientific">Kiloniella laminariae</name>
    <dbReference type="NCBI Taxonomy" id="454162"/>
    <lineage>
        <taxon>Bacteria</taxon>
        <taxon>Pseudomonadati</taxon>
        <taxon>Pseudomonadota</taxon>
        <taxon>Alphaproteobacteria</taxon>
        <taxon>Rhodospirillales</taxon>
        <taxon>Kiloniellaceae</taxon>
        <taxon>Kiloniella</taxon>
    </lineage>
</organism>
<dbReference type="InterPro" id="IPR003029">
    <property type="entry name" value="S1_domain"/>
</dbReference>